<dbReference type="GO" id="GO:0000981">
    <property type="term" value="F:DNA-binding transcription factor activity, RNA polymerase II-specific"/>
    <property type="evidence" value="ECO:0007669"/>
    <property type="project" value="TreeGrafter"/>
</dbReference>
<dbReference type="InterPro" id="IPR036236">
    <property type="entry name" value="Znf_C2H2_sf"/>
</dbReference>
<proteinExistence type="predicted"/>
<dbReference type="RefSeq" id="XP_025409141.1">
    <property type="nucleotide sequence ID" value="XM_025553356.1"/>
</dbReference>
<evidence type="ECO:0000256" key="1">
    <source>
        <dbReference type="ARBA" id="ARBA00022723"/>
    </source>
</evidence>
<dbReference type="SMART" id="SM00355">
    <property type="entry name" value="ZnF_C2H2"/>
    <property type="match status" value="3"/>
</dbReference>
<organism evidence="7 8">
    <name type="scientific">Sipha flava</name>
    <name type="common">yellow sugarcane aphid</name>
    <dbReference type="NCBI Taxonomy" id="143950"/>
    <lineage>
        <taxon>Eukaryota</taxon>
        <taxon>Metazoa</taxon>
        <taxon>Ecdysozoa</taxon>
        <taxon>Arthropoda</taxon>
        <taxon>Hexapoda</taxon>
        <taxon>Insecta</taxon>
        <taxon>Pterygota</taxon>
        <taxon>Neoptera</taxon>
        <taxon>Paraneoptera</taxon>
        <taxon>Hemiptera</taxon>
        <taxon>Sternorrhyncha</taxon>
        <taxon>Aphidomorpha</taxon>
        <taxon>Aphidoidea</taxon>
        <taxon>Aphididae</taxon>
        <taxon>Sipha</taxon>
    </lineage>
</organism>
<reference evidence="8" key="1">
    <citation type="submission" date="2025-08" db="UniProtKB">
        <authorList>
            <consortium name="RefSeq"/>
        </authorList>
    </citation>
    <scope>IDENTIFICATION</scope>
    <source>
        <tissue evidence="8">Whole body</tissue>
    </source>
</reference>
<evidence type="ECO:0000256" key="5">
    <source>
        <dbReference type="SAM" id="MobiDB-lite"/>
    </source>
</evidence>
<evidence type="ECO:0000313" key="7">
    <source>
        <dbReference type="Proteomes" id="UP000694846"/>
    </source>
</evidence>
<feature type="domain" description="C2H2-type" evidence="6">
    <location>
        <begin position="87"/>
        <end position="116"/>
    </location>
</feature>
<dbReference type="PROSITE" id="PS00028">
    <property type="entry name" value="ZINC_FINGER_C2H2_1"/>
    <property type="match status" value="3"/>
</dbReference>
<feature type="compositionally biased region" description="Low complexity" evidence="5">
    <location>
        <begin position="67"/>
        <end position="76"/>
    </location>
</feature>
<dbReference type="GO" id="GO:0000978">
    <property type="term" value="F:RNA polymerase II cis-regulatory region sequence-specific DNA binding"/>
    <property type="evidence" value="ECO:0007669"/>
    <property type="project" value="TreeGrafter"/>
</dbReference>
<evidence type="ECO:0000259" key="6">
    <source>
        <dbReference type="PROSITE" id="PS50157"/>
    </source>
</evidence>
<feature type="domain" description="C2H2-type" evidence="6">
    <location>
        <begin position="147"/>
        <end position="174"/>
    </location>
</feature>
<keyword evidence="1" id="KW-0479">Metal-binding</keyword>
<feature type="region of interest" description="Disordered" evidence="5">
    <location>
        <begin position="53"/>
        <end position="81"/>
    </location>
</feature>
<name>A0A8B8FF05_9HEMI</name>
<gene>
    <name evidence="8" type="primary">LOC112682677</name>
</gene>
<evidence type="ECO:0000256" key="3">
    <source>
        <dbReference type="ARBA" id="ARBA00022833"/>
    </source>
</evidence>
<dbReference type="PROSITE" id="PS50157">
    <property type="entry name" value="ZINC_FINGER_C2H2_2"/>
    <property type="match status" value="3"/>
</dbReference>
<evidence type="ECO:0000256" key="2">
    <source>
        <dbReference type="ARBA" id="ARBA00022771"/>
    </source>
</evidence>
<keyword evidence="7" id="KW-1185">Reference proteome</keyword>
<dbReference type="SUPFAM" id="SSF57667">
    <property type="entry name" value="beta-beta-alpha zinc fingers"/>
    <property type="match status" value="2"/>
</dbReference>
<keyword evidence="2 4" id="KW-0863">Zinc-finger</keyword>
<dbReference type="GeneID" id="112682677"/>
<evidence type="ECO:0000256" key="4">
    <source>
        <dbReference type="PROSITE-ProRule" id="PRU00042"/>
    </source>
</evidence>
<dbReference type="PANTHER" id="PTHR23235">
    <property type="entry name" value="KRUEPPEL-LIKE TRANSCRIPTION FACTOR"/>
    <property type="match status" value="1"/>
</dbReference>
<sequence>MVFVDFCVDDPSKTFWDDPNMYVDDPGLDILLSLTTDEFLLCSNQDASVAEVNDDPELTDGSPQNEQQQQQQQQQQNKSNNDGKQALICMYPNCDKSYLKPSHLKVHMRRHSGEKPYGCMWPGCTWRFSRSDELSRHCRSHSGVKPYGCSMCDKRFSRSDHLTKHARVHHKRMATAAAVAARLQWQTQQCQGTFAQARKTATVNKYRQ</sequence>
<dbReference type="Proteomes" id="UP000694846">
    <property type="component" value="Unplaced"/>
</dbReference>
<feature type="domain" description="C2H2-type" evidence="6">
    <location>
        <begin position="117"/>
        <end position="146"/>
    </location>
</feature>
<dbReference type="InterPro" id="IPR013087">
    <property type="entry name" value="Znf_C2H2_type"/>
</dbReference>
<dbReference type="AlphaFoldDB" id="A0A8B8FF05"/>
<accession>A0A8B8FF05</accession>
<dbReference type="OrthoDB" id="4748970at2759"/>
<dbReference type="Pfam" id="PF00096">
    <property type="entry name" value="zf-C2H2"/>
    <property type="match status" value="2"/>
</dbReference>
<dbReference type="FunFam" id="3.30.160.60:FF:000007">
    <property type="entry name" value="Basic krueppel-like factor 3"/>
    <property type="match status" value="1"/>
</dbReference>
<protein>
    <submittedName>
        <fullName evidence="8">Krueppel-like factor 5</fullName>
    </submittedName>
</protein>
<dbReference type="GO" id="GO:0008270">
    <property type="term" value="F:zinc ion binding"/>
    <property type="evidence" value="ECO:0007669"/>
    <property type="project" value="UniProtKB-KW"/>
</dbReference>
<dbReference type="Gene3D" id="3.30.160.60">
    <property type="entry name" value="Classic Zinc Finger"/>
    <property type="match status" value="3"/>
</dbReference>
<evidence type="ECO:0000313" key="8">
    <source>
        <dbReference type="RefSeq" id="XP_025409141.1"/>
    </source>
</evidence>
<dbReference type="PANTHER" id="PTHR23235:SF120">
    <property type="entry name" value="KRUPPEL-LIKE FACTOR 15"/>
    <property type="match status" value="1"/>
</dbReference>
<keyword evidence="3" id="KW-0862">Zinc</keyword>